<evidence type="ECO:0000313" key="13">
    <source>
        <dbReference type="EMBL" id="AII80414.1"/>
    </source>
</evidence>
<gene>
    <name evidence="13" type="primary">env</name>
</gene>
<keyword evidence="7" id="KW-0472">Membrane</keyword>
<evidence type="ECO:0000256" key="5">
    <source>
        <dbReference type="ARBA" id="ARBA00022804"/>
    </source>
</evidence>
<evidence type="ECO:0000256" key="3">
    <source>
        <dbReference type="ARBA" id="ARBA00022581"/>
    </source>
</evidence>
<keyword evidence="4" id="KW-1162">Viral penetration into host cytoplasm</keyword>
<dbReference type="EMBL" id="KM102339">
    <property type="protein sequence ID" value="AII80414.1"/>
    <property type="molecule type" value="Genomic_DNA"/>
</dbReference>
<keyword evidence="9" id="KW-0325">Glycoprotein</keyword>
<name>A0A0K0KIF2_HV1</name>
<dbReference type="Pfam" id="PF00516">
    <property type="entry name" value="GP120"/>
    <property type="match status" value="1"/>
</dbReference>
<feature type="non-terminal residue" evidence="13">
    <location>
        <position position="1"/>
    </location>
</feature>
<evidence type="ECO:0000256" key="11">
    <source>
        <dbReference type="SAM" id="MobiDB-lite"/>
    </source>
</evidence>
<reference evidence="13" key="1">
    <citation type="submission" date="2014-07" db="EMBL/GenBank/DDBJ databases">
        <title>The role of HIV-1 V2/a4b7 binding tripeptide: does LDI stand for local dissemination impact?</title>
        <authorList>
            <person name="Hait S.H."/>
            <person name="Soares E.A.J.M."/>
            <person name="Sprinz E."/>
            <person name="Arthus J.A."/>
            <person name="Machado E.S."/>
            <person name="Soares M.A."/>
        </authorList>
    </citation>
    <scope>NUCLEOTIDE SEQUENCE</scope>
    <source>
        <strain evidence="13">IA_399</strain>
    </source>
</reference>
<keyword evidence="2" id="KW-1168">Fusion of virus membrane with host membrane</keyword>
<dbReference type="Gene3D" id="3.10.20.10">
    <property type="match status" value="1"/>
</dbReference>
<evidence type="ECO:0000256" key="2">
    <source>
        <dbReference type="ARBA" id="ARBA00022506"/>
    </source>
</evidence>
<accession>A0A0K0KIF2</accession>
<organismHost>
    <name type="scientific">Homo sapiens</name>
    <name type="common">Human</name>
    <dbReference type="NCBI Taxonomy" id="9606"/>
</organismHost>
<evidence type="ECO:0000256" key="9">
    <source>
        <dbReference type="ARBA" id="ARBA00023180"/>
    </source>
</evidence>
<comment type="subcellular location">
    <subcellularLocation>
        <location evidence="1">Virion membrane</location>
    </subcellularLocation>
</comment>
<feature type="region of interest" description="Disordered" evidence="11">
    <location>
        <begin position="79"/>
        <end position="101"/>
    </location>
</feature>
<dbReference type="GO" id="GO:0019062">
    <property type="term" value="P:virion attachment to host cell"/>
    <property type="evidence" value="ECO:0007669"/>
    <property type="project" value="UniProtKB-KW"/>
</dbReference>
<keyword evidence="3" id="KW-0945">Host-virus interaction</keyword>
<evidence type="ECO:0000256" key="6">
    <source>
        <dbReference type="ARBA" id="ARBA00022844"/>
    </source>
</evidence>
<feature type="compositionally biased region" description="Polar residues" evidence="11">
    <location>
        <begin position="92"/>
        <end position="101"/>
    </location>
</feature>
<dbReference type="GO" id="GO:0055036">
    <property type="term" value="C:virion membrane"/>
    <property type="evidence" value="ECO:0007669"/>
    <property type="project" value="UniProtKB-SubCell"/>
</dbReference>
<keyword evidence="5" id="KW-1161">Viral attachment to host cell</keyword>
<dbReference type="SUPFAM" id="SSF56502">
    <property type="entry name" value="gp120 core"/>
    <property type="match status" value="1"/>
</dbReference>
<evidence type="ECO:0000256" key="4">
    <source>
        <dbReference type="ARBA" id="ARBA00022595"/>
    </source>
</evidence>
<dbReference type="GO" id="GO:0019031">
    <property type="term" value="C:viral envelope"/>
    <property type="evidence" value="ECO:0007669"/>
    <property type="project" value="UniProtKB-KW"/>
</dbReference>
<evidence type="ECO:0000259" key="12">
    <source>
        <dbReference type="Pfam" id="PF00516"/>
    </source>
</evidence>
<evidence type="ECO:0000256" key="1">
    <source>
        <dbReference type="ARBA" id="ARBA00004182"/>
    </source>
</evidence>
<evidence type="ECO:0000256" key="10">
    <source>
        <dbReference type="ARBA" id="ARBA00023296"/>
    </source>
</evidence>
<dbReference type="GO" id="GO:0039663">
    <property type="term" value="P:membrane fusion involved in viral entry into host cell"/>
    <property type="evidence" value="ECO:0007669"/>
    <property type="project" value="UniProtKB-KW"/>
</dbReference>
<dbReference type="InterPro" id="IPR000777">
    <property type="entry name" value="HIV1_Gp120"/>
</dbReference>
<organism evidence="13">
    <name type="scientific">Human immunodeficiency virus type 1</name>
    <name type="common">HIV-1</name>
    <dbReference type="NCBI Taxonomy" id="11676"/>
    <lineage>
        <taxon>Viruses</taxon>
        <taxon>Riboviria</taxon>
        <taxon>Pararnavirae</taxon>
        <taxon>Artverviricota</taxon>
        <taxon>Revtraviricetes</taxon>
        <taxon>Ortervirales</taxon>
        <taxon>Retroviridae</taxon>
        <taxon>Orthoretrovirinae</taxon>
        <taxon>Lentivirus</taxon>
        <taxon>Lentivirus humimdef1</taxon>
    </lineage>
</organism>
<feature type="domain" description="Human immunodeficiency virus 1 envelope glycoprotein Gp120" evidence="12">
    <location>
        <begin position="1"/>
        <end position="126"/>
    </location>
</feature>
<keyword evidence="13" id="KW-0261">Viral envelope protein</keyword>
<feature type="non-terminal residue" evidence="13">
    <location>
        <position position="126"/>
    </location>
</feature>
<dbReference type="GO" id="GO:0046718">
    <property type="term" value="P:symbiont entry into host cell"/>
    <property type="evidence" value="ECO:0007669"/>
    <property type="project" value="UniProtKB-KW"/>
</dbReference>
<evidence type="ECO:0000256" key="7">
    <source>
        <dbReference type="ARBA" id="ARBA00023136"/>
    </source>
</evidence>
<proteinExistence type="predicted"/>
<keyword evidence="8" id="KW-1015">Disulfide bond</keyword>
<keyword evidence="10" id="KW-1160">Virus entry into host cell</keyword>
<dbReference type="InterPro" id="IPR036377">
    <property type="entry name" value="Gp120_core_sf"/>
</dbReference>
<protein>
    <submittedName>
        <fullName evidence="13">Envelope glycoprotein</fullName>
    </submittedName>
</protein>
<sequence length="126" mass="13682">KLTPLCVTLHCSNAISNANRNSNSTDLNSNATGTVNTTIDNNGNMGGEIKNCSFNVTTEIRDKTKKEHALFYRLDIIPLNTSSNPSDEERNNTSSKTSGDYRLTSCNTSAMAQACPKVSFDPIPIH</sequence>
<evidence type="ECO:0000256" key="8">
    <source>
        <dbReference type="ARBA" id="ARBA00023157"/>
    </source>
</evidence>
<keyword evidence="6" id="KW-0946">Virion</keyword>